<evidence type="ECO:0000313" key="1">
    <source>
        <dbReference type="EMBL" id="MBX40541.1"/>
    </source>
</evidence>
<protein>
    <submittedName>
        <fullName evidence="1">Uncharacterized protein</fullName>
    </submittedName>
</protein>
<accession>A0A2P2NDI5</accession>
<reference evidence="1" key="1">
    <citation type="submission" date="2018-02" db="EMBL/GenBank/DDBJ databases">
        <title>Rhizophora mucronata_Transcriptome.</title>
        <authorList>
            <person name="Meera S.P."/>
            <person name="Sreeshan A."/>
            <person name="Augustine A."/>
        </authorList>
    </citation>
    <scope>NUCLEOTIDE SEQUENCE</scope>
    <source>
        <tissue evidence="1">Leaf</tissue>
    </source>
</reference>
<dbReference type="AlphaFoldDB" id="A0A2P2NDI5"/>
<organism evidence="1">
    <name type="scientific">Rhizophora mucronata</name>
    <name type="common">Asiatic mangrove</name>
    <dbReference type="NCBI Taxonomy" id="61149"/>
    <lineage>
        <taxon>Eukaryota</taxon>
        <taxon>Viridiplantae</taxon>
        <taxon>Streptophyta</taxon>
        <taxon>Embryophyta</taxon>
        <taxon>Tracheophyta</taxon>
        <taxon>Spermatophyta</taxon>
        <taxon>Magnoliopsida</taxon>
        <taxon>eudicotyledons</taxon>
        <taxon>Gunneridae</taxon>
        <taxon>Pentapetalae</taxon>
        <taxon>rosids</taxon>
        <taxon>fabids</taxon>
        <taxon>Malpighiales</taxon>
        <taxon>Rhizophoraceae</taxon>
        <taxon>Rhizophora</taxon>
    </lineage>
</organism>
<proteinExistence type="predicted"/>
<dbReference type="EMBL" id="GGEC01060057">
    <property type="protein sequence ID" value="MBX40541.1"/>
    <property type="molecule type" value="Transcribed_RNA"/>
</dbReference>
<name>A0A2P2NDI5_RHIMU</name>
<sequence length="39" mass="4627">MDLSTMHETFNSMHRNVCVYKLYIQLYNVVFLMDTKAGI</sequence>